<feature type="transmembrane region" description="Helical" evidence="1">
    <location>
        <begin position="168"/>
        <end position="185"/>
    </location>
</feature>
<evidence type="ECO:0000313" key="2">
    <source>
        <dbReference type="EMBL" id="OKH47531.1"/>
    </source>
</evidence>
<comment type="caution">
    <text evidence="2">The sequence shown here is derived from an EMBL/GenBank/DDBJ whole genome shotgun (WGS) entry which is preliminary data.</text>
</comment>
<dbReference type="EMBL" id="MRCG01000009">
    <property type="protein sequence ID" value="OKH47531.1"/>
    <property type="molecule type" value="Genomic_DNA"/>
</dbReference>
<accession>A0A1U7J4X1</accession>
<evidence type="ECO:0000256" key="1">
    <source>
        <dbReference type="SAM" id="Phobius"/>
    </source>
</evidence>
<name>A0A1U7J4X1_9CYAN</name>
<keyword evidence="1" id="KW-0472">Membrane</keyword>
<proteinExistence type="predicted"/>
<feature type="transmembrane region" description="Helical" evidence="1">
    <location>
        <begin position="117"/>
        <end position="136"/>
    </location>
</feature>
<reference evidence="2 3" key="1">
    <citation type="submission" date="2016-11" db="EMBL/GenBank/DDBJ databases">
        <title>Draft Genome Sequences of Nine Cyanobacterial Strains from Diverse Habitats.</title>
        <authorList>
            <person name="Zhu T."/>
            <person name="Hou S."/>
            <person name="Lu X."/>
            <person name="Hess W.R."/>
        </authorList>
    </citation>
    <scope>NUCLEOTIDE SEQUENCE [LARGE SCALE GENOMIC DNA]</scope>
    <source>
        <strain evidence="2 3">NIES-30</strain>
    </source>
</reference>
<dbReference type="STRING" id="549789.NIES30_13205"/>
<organism evidence="2 3">
    <name type="scientific">Phormidium tenue NIES-30</name>
    <dbReference type="NCBI Taxonomy" id="549789"/>
    <lineage>
        <taxon>Bacteria</taxon>
        <taxon>Bacillati</taxon>
        <taxon>Cyanobacteriota</taxon>
        <taxon>Cyanophyceae</taxon>
        <taxon>Oscillatoriophycideae</taxon>
        <taxon>Oscillatoriales</taxon>
        <taxon>Oscillatoriaceae</taxon>
        <taxon>Phormidium</taxon>
    </lineage>
</organism>
<dbReference type="Proteomes" id="UP000185557">
    <property type="component" value="Unassembled WGS sequence"/>
</dbReference>
<feature type="transmembrane region" description="Helical" evidence="1">
    <location>
        <begin position="40"/>
        <end position="60"/>
    </location>
</feature>
<keyword evidence="3" id="KW-1185">Reference proteome</keyword>
<sequence>MFNLLQTSGAATLLWLLVVIALTAALTIRIFKKQQTPKGWLWWVGLVVFFAFLPNAPYVLTDVIHLIRGTSSGEIPVWVVALVFIPLHAAAILLGFEAYVISILNLASYLKQCGAKALILPIELTIHALCAVGIYLGRFLRLNSWDIVTAPTSVLADTLDALTSKRPAAVIFVTFIILASLYWVLKQITLGLKLRIRYARQGIDVLD</sequence>
<keyword evidence="1" id="KW-0812">Transmembrane</keyword>
<feature type="transmembrane region" description="Helical" evidence="1">
    <location>
        <begin position="12"/>
        <end position="31"/>
    </location>
</feature>
<evidence type="ECO:0000313" key="3">
    <source>
        <dbReference type="Proteomes" id="UP000185557"/>
    </source>
</evidence>
<dbReference type="InterPro" id="IPR009793">
    <property type="entry name" value="DUF1361"/>
</dbReference>
<gene>
    <name evidence="2" type="ORF">NIES30_13205</name>
</gene>
<keyword evidence="1" id="KW-1133">Transmembrane helix</keyword>
<evidence type="ECO:0008006" key="4">
    <source>
        <dbReference type="Google" id="ProtNLM"/>
    </source>
</evidence>
<protein>
    <recommendedName>
        <fullName evidence="4">DUF1361 domain-containing protein</fullName>
    </recommendedName>
</protein>
<feature type="transmembrane region" description="Helical" evidence="1">
    <location>
        <begin position="75"/>
        <end position="96"/>
    </location>
</feature>
<dbReference type="Pfam" id="PF07099">
    <property type="entry name" value="DUF1361"/>
    <property type="match status" value="1"/>
</dbReference>
<dbReference type="AlphaFoldDB" id="A0A1U7J4X1"/>